<sequence length="609" mass="65618">MELPIYLALVPAMAVAAQWLAWRTRLPSILLLLIIGVALGQFIRPDDLLAAITGGDATVAGPAILFPIVSLAVAVIMLEGGLSLKLDELRESGGAALRLCTIGAVATFLGVSIAAHFVLEFNWRLSCLLGAILVVTGPTVIGPLLRQIQPRRRVSNTLKWEGIVIDPIGAVLAVLVFEQLMLHASDATLIGGALLLGKTALAGTMTGVVGGLLLSLALRRFWIPDSLHGVASLAIALLLFAVSNHIAPESGLITVTVMGLWLTNQIDLEIEHIIEFHENLRTLLIGCLFVVLGSRVDLGLLGEVGWSGVVFLAVIVLIIRPVSVFISLIGSSLDLREQVFVAGLAPRGIVAAAVSSVFALEIEQLGDRLVIPDAEQLTLVTFLVIVGTVAIYGVVASPLANWLQLATSKSNGVLILGADPWVRDFAVELKELDIPTLLIDTNYRKVSEARMAGLDAECLNILNEPARHDLPLNGIGKMMALLQNDEVNTLAIHECSGLFDRSELYQLSFNLENSHNRRGMTKNLKARELFGQTLTFSQLRDLHARGAHFKRTKLGEEFTFQDYQRRYPDGAFVLCVVDEDRNVIPMTVDNPFTPAAGQTIIALVAAPDG</sequence>
<dbReference type="EMBL" id="VWOX01000003">
    <property type="protein sequence ID" value="KAA5545296.1"/>
    <property type="molecule type" value="Genomic_DNA"/>
</dbReference>
<evidence type="ECO:0000256" key="7">
    <source>
        <dbReference type="ARBA" id="ARBA00023065"/>
    </source>
</evidence>
<feature type="transmembrane region" description="Helical" evidence="9">
    <location>
        <begin position="96"/>
        <end position="117"/>
    </location>
</feature>
<dbReference type="PANTHER" id="PTHR32507:SF0">
    <property type="entry name" value="NA(+)_H(+) ANTIPORTER 2-RELATED"/>
    <property type="match status" value="1"/>
</dbReference>
<protein>
    <submittedName>
        <fullName evidence="11">Sodium:proton antiporter</fullName>
    </submittedName>
</protein>
<feature type="transmembrane region" description="Helical" evidence="9">
    <location>
        <begin position="379"/>
        <end position="400"/>
    </location>
</feature>
<dbReference type="AlphaFoldDB" id="A0A5M6DFX0"/>
<dbReference type="Proteomes" id="UP000324479">
    <property type="component" value="Unassembled WGS sequence"/>
</dbReference>
<feature type="transmembrane region" description="Helical" evidence="9">
    <location>
        <begin position="157"/>
        <end position="177"/>
    </location>
</feature>
<evidence type="ECO:0000256" key="9">
    <source>
        <dbReference type="SAM" id="Phobius"/>
    </source>
</evidence>
<evidence type="ECO:0000256" key="4">
    <source>
        <dbReference type="ARBA" id="ARBA00022475"/>
    </source>
</evidence>
<evidence type="ECO:0000256" key="2">
    <source>
        <dbReference type="ARBA" id="ARBA00022448"/>
    </source>
</evidence>
<keyword evidence="4" id="KW-1003">Cell membrane</keyword>
<name>A0A5M6DFX0_9BACT</name>
<keyword evidence="12" id="KW-1185">Reference proteome</keyword>
<gene>
    <name evidence="11" type="ORF">FYK55_06475</name>
</gene>
<keyword evidence="6 9" id="KW-1133">Transmembrane helix</keyword>
<comment type="subcellular location">
    <subcellularLocation>
        <location evidence="1">Cell membrane</location>
        <topology evidence="1">Multi-pass membrane protein</topology>
    </subcellularLocation>
</comment>
<dbReference type="RefSeq" id="WP_150075855.1">
    <property type="nucleotide sequence ID" value="NZ_VWOX01000003.1"/>
</dbReference>
<keyword evidence="8 9" id="KW-0472">Membrane</keyword>
<feature type="transmembrane region" description="Helical" evidence="9">
    <location>
        <begin position="226"/>
        <end position="246"/>
    </location>
</feature>
<dbReference type="PANTHER" id="PTHR32507">
    <property type="entry name" value="NA(+)/H(+) ANTIPORTER 1"/>
    <property type="match status" value="1"/>
</dbReference>
<keyword evidence="2" id="KW-0813">Transport</keyword>
<evidence type="ECO:0000256" key="8">
    <source>
        <dbReference type="ARBA" id="ARBA00023136"/>
    </source>
</evidence>
<feature type="transmembrane region" description="Helical" evidence="9">
    <location>
        <begin position="189"/>
        <end position="214"/>
    </location>
</feature>
<feature type="transmembrane region" description="Helical" evidence="9">
    <location>
        <begin position="29"/>
        <end position="44"/>
    </location>
</feature>
<accession>A0A5M6DFX0</accession>
<evidence type="ECO:0000256" key="6">
    <source>
        <dbReference type="ARBA" id="ARBA00022989"/>
    </source>
</evidence>
<feature type="transmembrane region" description="Helical" evidence="9">
    <location>
        <begin position="123"/>
        <end position="145"/>
    </location>
</feature>
<proteinExistence type="predicted"/>
<evidence type="ECO:0000313" key="11">
    <source>
        <dbReference type="EMBL" id="KAA5545296.1"/>
    </source>
</evidence>
<dbReference type="InterPro" id="IPR038770">
    <property type="entry name" value="Na+/solute_symporter_sf"/>
</dbReference>
<dbReference type="GO" id="GO:1902600">
    <property type="term" value="P:proton transmembrane transport"/>
    <property type="evidence" value="ECO:0007669"/>
    <property type="project" value="InterPro"/>
</dbReference>
<dbReference type="GO" id="GO:0015297">
    <property type="term" value="F:antiporter activity"/>
    <property type="evidence" value="ECO:0007669"/>
    <property type="project" value="UniProtKB-KW"/>
</dbReference>
<reference evidence="11 12" key="1">
    <citation type="submission" date="2019-08" db="EMBL/GenBank/DDBJ databases">
        <authorList>
            <person name="Dhanesh K."/>
            <person name="Kumar G."/>
            <person name="Sasikala C."/>
            <person name="Venkata Ramana C."/>
        </authorList>
    </citation>
    <scope>NUCLEOTIDE SEQUENCE [LARGE SCALE GENOMIC DNA]</scope>
    <source>
        <strain evidence="11 12">JC645</strain>
    </source>
</reference>
<comment type="caution">
    <text evidence="11">The sequence shown here is derived from an EMBL/GenBank/DDBJ whole genome shotgun (WGS) entry which is preliminary data.</text>
</comment>
<evidence type="ECO:0000313" key="12">
    <source>
        <dbReference type="Proteomes" id="UP000324479"/>
    </source>
</evidence>
<dbReference type="Pfam" id="PF00999">
    <property type="entry name" value="Na_H_Exchanger"/>
    <property type="match status" value="1"/>
</dbReference>
<feature type="transmembrane region" description="Helical" evidence="9">
    <location>
        <begin position="308"/>
        <end position="328"/>
    </location>
</feature>
<organism evidence="11 12">
    <name type="scientific">Roseiconus nitratireducens</name>
    <dbReference type="NCBI Taxonomy" id="2605748"/>
    <lineage>
        <taxon>Bacteria</taxon>
        <taxon>Pseudomonadati</taxon>
        <taxon>Planctomycetota</taxon>
        <taxon>Planctomycetia</taxon>
        <taxon>Pirellulales</taxon>
        <taxon>Pirellulaceae</taxon>
        <taxon>Roseiconus</taxon>
    </lineage>
</organism>
<keyword evidence="3" id="KW-0050">Antiport</keyword>
<feature type="transmembrane region" description="Helical" evidence="9">
    <location>
        <begin position="64"/>
        <end position="84"/>
    </location>
</feature>
<feature type="domain" description="Cation/H+ exchanger transmembrane" evidence="10">
    <location>
        <begin position="15"/>
        <end position="402"/>
    </location>
</feature>
<evidence type="ECO:0000256" key="5">
    <source>
        <dbReference type="ARBA" id="ARBA00022692"/>
    </source>
</evidence>
<keyword evidence="7" id="KW-0406">Ion transport</keyword>
<dbReference type="GO" id="GO:0005886">
    <property type="term" value="C:plasma membrane"/>
    <property type="evidence" value="ECO:0007669"/>
    <property type="project" value="UniProtKB-SubCell"/>
</dbReference>
<evidence type="ECO:0000256" key="1">
    <source>
        <dbReference type="ARBA" id="ARBA00004651"/>
    </source>
</evidence>
<dbReference type="Gene3D" id="1.20.1530.20">
    <property type="match status" value="1"/>
</dbReference>
<evidence type="ECO:0000256" key="3">
    <source>
        <dbReference type="ARBA" id="ARBA00022449"/>
    </source>
</evidence>
<keyword evidence="5 9" id="KW-0812">Transmembrane</keyword>
<evidence type="ECO:0000259" key="10">
    <source>
        <dbReference type="Pfam" id="PF00999"/>
    </source>
</evidence>
<feature type="transmembrane region" description="Helical" evidence="9">
    <location>
        <begin position="340"/>
        <end position="359"/>
    </location>
</feature>
<dbReference type="InterPro" id="IPR006153">
    <property type="entry name" value="Cation/H_exchanger_TM"/>
</dbReference>